<proteinExistence type="predicted"/>
<evidence type="ECO:0000313" key="2">
    <source>
        <dbReference type="EMBL" id="PIK37241.1"/>
    </source>
</evidence>
<sequence>MADKLGLPVRRSDEEAERSIHQAKERKLVLDGRITNLPETLASGWVDGPARHQEQNAPGLGEISQCTKNCRSPRGIFPYVFVRNVGRRADVCAIKQLQRSSKGQFRIAVYGKSTTTYAARRTESSSLGHHMGSHPYILRQGPTVCWLADYHPDETNDGERDREVAADGGERDAGADGGETDGQRNGQRWLKDFSRQRGRGISLGSTVGSRLSCSFWKRTGRDGVSNVVP</sequence>
<evidence type="ECO:0000256" key="1">
    <source>
        <dbReference type="SAM" id="MobiDB-lite"/>
    </source>
</evidence>
<keyword evidence="3" id="KW-1185">Reference proteome</keyword>
<accession>A0A2G8JN86</accession>
<organism evidence="2 3">
    <name type="scientific">Stichopus japonicus</name>
    <name type="common">Sea cucumber</name>
    <dbReference type="NCBI Taxonomy" id="307972"/>
    <lineage>
        <taxon>Eukaryota</taxon>
        <taxon>Metazoa</taxon>
        <taxon>Echinodermata</taxon>
        <taxon>Eleutherozoa</taxon>
        <taxon>Echinozoa</taxon>
        <taxon>Holothuroidea</taxon>
        <taxon>Aspidochirotacea</taxon>
        <taxon>Aspidochirotida</taxon>
        <taxon>Stichopodidae</taxon>
        <taxon>Apostichopus</taxon>
    </lineage>
</organism>
<name>A0A2G8JN86_STIJA</name>
<evidence type="ECO:0000313" key="3">
    <source>
        <dbReference type="Proteomes" id="UP000230750"/>
    </source>
</evidence>
<protein>
    <submittedName>
        <fullName evidence="2">Uncharacterized protein</fullName>
    </submittedName>
</protein>
<feature type="compositionally biased region" description="Basic and acidic residues" evidence="1">
    <location>
        <begin position="155"/>
        <end position="174"/>
    </location>
</feature>
<gene>
    <name evidence="2" type="ORF">BSL78_25933</name>
</gene>
<dbReference type="OrthoDB" id="10035901at2759"/>
<reference evidence="2 3" key="1">
    <citation type="journal article" date="2017" name="PLoS Biol.">
        <title>The sea cucumber genome provides insights into morphological evolution and visceral regeneration.</title>
        <authorList>
            <person name="Zhang X."/>
            <person name="Sun L."/>
            <person name="Yuan J."/>
            <person name="Sun Y."/>
            <person name="Gao Y."/>
            <person name="Zhang L."/>
            <person name="Li S."/>
            <person name="Dai H."/>
            <person name="Hamel J.F."/>
            <person name="Liu C."/>
            <person name="Yu Y."/>
            <person name="Liu S."/>
            <person name="Lin W."/>
            <person name="Guo K."/>
            <person name="Jin S."/>
            <person name="Xu P."/>
            <person name="Storey K.B."/>
            <person name="Huan P."/>
            <person name="Zhang T."/>
            <person name="Zhou Y."/>
            <person name="Zhang J."/>
            <person name="Lin C."/>
            <person name="Li X."/>
            <person name="Xing L."/>
            <person name="Huo D."/>
            <person name="Sun M."/>
            <person name="Wang L."/>
            <person name="Mercier A."/>
            <person name="Li F."/>
            <person name="Yang H."/>
            <person name="Xiang J."/>
        </authorList>
    </citation>
    <scope>NUCLEOTIDE SEQUENCE [LARGE SCALE GENOMIC DNA]</scope>
    <source>
        <strain evidence="2">Shaxun</strain>
        <tissue evidence="2">Muscle</tissue>
    </source>
</reference>
<feature type="compositionally biased region" description="Basic and acidic residues" evidence="1">
    <location>
        <begin position="10"/>
        <end position="20"/>
    </location>
</feature>
<dbReference type="Proteomes" id="UP000230750">
    <property type="component" value="Unassembled WGS sequence"/>
</dbReference>
<comment type="caution">
    <text evidence="2">The sequence shown here is derived from an EMBL/GenBank/DDBJ whole genome shotgun (WGS) entry which is preliminary data.</text>
</comment>
<feature type="region of interest" description="Disordered" evidence="1">
    <location>
        <begin position="155"/>
        <end position="202"/>
    </location>
</feature>
<dbReference type="EMBL" id="MRZV01001531">
    <property type="protein sequence ID" value="PIK37241.1"/>
    <property type="molecule type" value="Genomic_DNA"/>
</dbReference>
<feature type="region of interest" description="Disordered" evidence="1">
    <location>
        <begin position="1"/>
        <end position="20"/>
    </location>
</feature>
<dbReference type="AlphaFoldDB" id="A0A2G8JN86"/>